<keyword evidence="2" id="KW-1185">Reference proteome</keyword>
<dbReference type="Proteomes" id="UP000193067">
    <property type="component" value="Unassembled WGS sequence"/>
</dbReference>
<reference evidence="1 2" key="1">
    <citation type="journal article" date="2015" name="Biotechnol. Biofuels">
        <title>Enhanced degradation of softwood versus hardwood by the white-rot fungus Pycnoporus coccineus.</title>
        <authorList>
            <person name="Couturier M."/>
            <person name="Navarro D."/>
            <person name="Chevret D."/>
            <person name="Henrissat B."/>
            <person name="Piumi F."/>
            <person name="Ruiz-Duenas F.J."/>
            <person name="Martinez A.T."/>
            <person name="Grigoriev I.V."/>
            <person name="Riley R."/>
            <person name="Lipzen A."/>
            <person name="Berrin J.G."/>
            <person name="Master E.R."/>
            <person name="Rosso M.N."/>
        </authorList>
    </citation>
    <scope>NUCLEOTIDE SEQUENCE [LARGE SCALE GENOMIC DNA]</scope>
    <source>
        <strain evidence="1 2">BRFM310</strain>
    </source>
</reference>
<proteinExistence type="predicted"/>
<evidence type="ECO:0000313" key="2">
    <source>
        <dbReference type="Proteomes" id="UP000193067"/>
    </source>
</evidence>
<dbReference type="AlphaFoldDB" id="A0A1Y2I8A7"/>
<dbReference type="EMBL" id="KZ084152">
    <property type="protein sequence ID" value="OSC97349.1"/>
    <property type="molecule type" value="Genomic_DNA"/>
</dbReference>
<evidence type="ECO:0000313" key="1">
    <source>
        <dbReference type="EMBL" id="OSC97349.1"/>
    </source>
</evidence>
<name>A0A1Y2I8A7_TRAC3</name>
<sequence>MDTPLLDLLGKCAIPQSRALFVRALCNLAEKWQRGDVAHAPKLFSDFVQWCTENRTTPAMADAIARYHSEWEMNRRIHRYVVARLGLDRNHGRVLAASLPGHYAPHLLQPKKLVRTVGPEESCVLIDADDDSIVAVILRGASGTEDDGYSGFLDWATMTIKDGLKNRHHIRKEDPGLMIQTGYTAGQISVSCFNWVRNLVDPHALTPEQIASSDYANSCLFAAGWNIIRSSLPHAVTNDWVDFLRKHGLPVMDAGVGMEGLRVLAAVRLRAITMAYVELCEV</sequence>
<dbReference type="STRING" id="1353009.A0A1Y2I8A7"/>
<organism evidence="1 2">
    <name type="scientific">Trametes coccinea (strain BRFM310)</name>
    <name type="common">Pycnoporus coccineus</name>
    <dbReference type="NCBI Taxonomy" id="1353009"/>
    <lineage>
        <taxon>Eukaryota</taxon>
        <taxon>Fungi</taxon>
        <taxon>Dikarya</taxon>
        <taxon>Basidiomycota</taxon>
        <taxon>Agaricomycotina</taxon>
        <taxon>Agaricomycetes</taxon>
        <taxon>Polyporales</taxon>
        <taxon>Polyporaceae</taxon>
        <taxon>Trametes</taxon>
    </lineage>
</organism>
<protein>
    <submittedName>
        <fullName evidence="1">Uncharacterized protein</fullName>
    </submittedName>
</protein>
<dbReference type="OrthoDB" id="3065422at2759"/>
<gene>
    <name evidence="1" type="ORF">PYCCODRAFT_1428497</name>
</gene>
<accession>A0A1Y2I8A7</accession>